<name>A0AAN6PZD7_9PEZI</name>
<evidence type="ECO:0000256" key="1">
    <source>
        <dbReference type="SAM" id="Phobius"/>
    </source>
</evidence>
<dbReference type="AlphaFoldDB" id="A0AAN6PZD7"/>
<protein>
    <recommendedName>
        <fullName evidence="4">Transmembrane protein</fullName>
    </recommendedName>
</protein>
<keyword evidence="1" id="KW-0472">Membrane</keyword>
<keyword evidence="1" id="KW-0812">Transmembrane</keyword>
<gene>
    <name evidence="2" type="ORF">N658DRAFT_227905</name>
</gene>
<keyword evidence="3" id="KW-1185">Reference proteome</keyword>
<dbReference type="EMBL" id="MU863661">
    <property type="protein sequence ID" value="KAK4098212.1"/>
    <property type="molecule type" value="Genomic_DNA"/>
</dbReference>
<accession>A0AAN6PZD7</accession>
<feature type="transmembrane region" description="Helical" evidence="1">
    <location>
        <begin position="99"/>
        <end position="119"/>
    </location>
</feature>
<evidence type="ECO:0000313" key="3">
    <source>
        <dbReference type="Proteomes" id="UP001305647"/>
    </source>
</evidence>
<feature type="transmembrane region" description="Helical" evidence="1">
    <location>
        <begin position="139"/>
        <end position="169"/>
    </location>
</feature>
<evidence type="ECO:0008006" key="4">
    <source>
        <dbReference type="Google" id="ProtNLM"/>
    </source>
</evidence>
<reference evidence="2" key="1">
    <citation type="journal article" date="2023" name="Mol. Phylogenet. Evol.">
        <title>Genome-scale phylogeny and comparative genomics of the fungal order Sordariales.</title>
        <authorList>
            <person name="Hensen N."/>
            <person name="Bonometti L."/>
            <person name="Westerberg I."/>
            <person name="Brannstrom I.O."/>
            <person name="Guillou S."/>
            <person name="Cros-Aarteil S."/>
            <person name="Calhoun S."/>
            <person name="Haridas S."/>
            <person name="Kuo A."/>
            <person name="Mondo S."/>
            <person name="Pangilinan J."/>
            <person name="Riley R."/>
            <person name="LaButti K."/>
            <person name="Andreopoulos B."/>
            <person name="Lipzen A."/>
            <person name="Chen C."/>
            <person name="Yan M."/>
            <person name="Daum C."/>
            <person name="Ng V."/>
            <person name="Clum A."/>
            <person name="Steindorff A."/>
            <person name="Ohm R.A."/>
            <person name="Martin F."/>
            <person name="Silar P."/>
            <person name="Natvig D.O."/>
            <person name="Lalanne C."/>
            <person name="Gautier V."/>
            <person name="Ament-Velasquez S.L."/>
            <person name="Kruys A."/>
            <person name="Hutchinson M.I."/>
            <person name="Powell A.J."/>
            <person name="Barry K."/>
            <person name="Miller A.N."/>
            <person name="Grigoriev I.V."/>
            <person name="Debuchy R."/>
            <person name="Gladieux P."/>
            <person name="Hiltunen Thoren M."/>
            <person name="Johannesson H."/>
        </authorList>
    </citation>
    <scope>NUCLEOTIDE SEQUENCE</scope>
    <source>
        <strain evidence="2">CBS 757.83</strain>
    </source>
</reference>
<organism evidence="2 3">
    <name type="scientific">Parathielavia hyrcaniae</name>
    <dbReference type="NCBI Taxonomy" id="113614"/>
    <lineage>
        <taxon>Eukaryota</taxon>
        <taxon>Fungi</taxon>
        <taxon>Dikarya</taxon>
        <taxon>Ascomycota</taxon>
        <taxon>Pezizomycotina</taxon>
        <taxon>Sordariomycetes</taxon>
        <taxon>Sordariomycetidae</taxon>
        <taxon>Sordariales</taxon>
        <taxon>Chaetomiaceae</taxon>
        <taxon>Parathielavia</taxon>
    </lineage>
</organism>
<comment type="caution">
    <text evidence="2">The sequence shown here is derived from an EMBL/GenBank/DDBJ whole genome shotgun (WGS) entry which is preliminary data.</text>
</comment>
<sequence length="193" mass="21852">MRVRHQHCIALHFNDTKVAFRIHLGHTRYNHGVCLHYTLYSLIANSYTYPSFCPSLLCSSSSLLSSLYQFWFCFAFFLPFRFGRGGSCYSIHGVSTADFLLLVCLLVLFLLYGSSYMAIEYPGCLCFLFWDSGRFGVEVQVSCLTAWLGWIGLCCVVFSGVCLGLACCLGRLQSLLVLIEFLKWDSGGWVDIY</sequence>
<reference evidence="2" key="2">
    <citation type="submission" date="2023-05" db="EMBL/GenBank/DDBJ databases">
        <authorList>
            <consortium name="Lawrence Berkeley National Laboratory"/>
            <person name="Steindorff A."/>
            <person name="Hensen N."/>
            <person name="Bonometti L."/>
            <person name="Westerberg I."/>
            <person name="Brannstrom I.O."/>
            <person name="Guillou S."/>
            <person name="Cros-Aarteil S."/>
            <person name="Calhoun S."/>
            <person name="Haridas S."/>
            <person name="Kuo A."/>
            <person name="Mondo S."/>
            <person name="Pangilinan J."/>
            <person name="Riley R."/>
            <person name="Labutti K."/>
            <person name="Andreopoulos B."/>
            <person name="Lipzen A."/>
            <person name="Chen C."/>
            <person name="Yanf M."/>
            <person name="Daum C."/>
            <person name="Ng V."/>
            <person name="Clum A."/>
            <person name="Ohm R."/>
            <person name="Martin F."/>
            <person name="Silar P."/>
            <person name="Natvig D."/>
            <person name="Lalanne C."/>
            <person name="Gautier V."/>
            <person name="Ament-Velasquez S.L."/>
            <person name="Kruys A."/>
            <person name="Hutchinson M.I."/>
            <person name="Powell A.J."/>
            <person name="Barry K."/>
            <person name="Miller A.N."/>
            <person name="Grigoriev I.V."/>
            <person name="Debuchy R."/>
            <person name="Gladieux P."/>
            <person name="Thoren M.H."/>
            <person name="Johannesson H."/>
        </authorList>
    </citation>
    <scope>NUCLEOTIDE SEQUENCE</scope>
    <source>
        <strain evidence="2">CBS 757.83</strain>
    </source>
</reference>
<dbReference type="Proteomes" id="UP001305647">
    <property type="component" value="Unassembled WGS sequence"/>
</dbReference>
<keyword evidence="1" id="KW-1133">Transmembrane helix</keyword>
<evidence type="ECO:0000313" key="2">
    <source>
        <dbReference type="EMBL" id="KAK4098212.1"/>
    </source>
</evidence>
<proteinExistence type="predicted"/>